<organism evidence="1 2">
    <name type="scientific">Smallanthus sonchifolius</name>
    <dbReference type="NCBI Taxonomy" id="185202"/>
    <lineage>
        <taxon>Eukaryota</taxon>
        <taxon>Viridiplantae</taxon>
        <taxon>Streptophyta</taxon>
        <taxon>Embryophyta</taxon>
        <taxon>Tracheophyta</taxon>
        <taxon>Spermatophyta</taxon>
        <taxon>Magnoliopsida</taxon>
        <taxon>eudicotyledons</taxon>
        <taxon>Gunneridae</taxon>
        <taxon>Pentapetalae</taxon>
        <taxon>asterids</taxon>
        <taxon>campanulids</taxon>
        <taxon>Asterales</taxon>
        <taxon>Asteraceae</taxon>
        <taxon>Asteroideae</taxon>
        <taxon>Heliantheae alliance</taxon>
        <taxon>Millerieae</taxon>
        <taxon>Smallanthus</taxon>
    </lineage>
</organism>
<reference evidence="2" key="1">
    <citation type="journal article" date="2022" name="Mol. Ecol. Resour.">
        <title>The genomes of chicory, endive, great burdock and yacon provide insights into Asteraceae palaeo-polyploidization history and plant inulin production.</title>
        <authorList>
            <person name="Fan W."/>
            <person name="Wang S."/>
            <person name="Wang H."/>
            <person name="Wang A."/>
            <person name="Jiang F."/>
            <person name="Liu H."/>
            <person name="Zhao H."/>
            <person name="Xu D."/>
            <person name="Zhang Y."/>
        </authorList>
    </citation>
    <scope>NUCLEOTIDE SEQUENCE [LARGE SCALE GENOMIC DNA]</scope>
    <source>
        <strain evidence="2">cv. Yunnan</strain>
    </source>
</reference>
<evidence type="ECO:0000313" key="1">
    <source>
        <dbReference type="EMBL" id="KAI3773663.1"/>
    </source>
</evidence>
<keyword evidence="2" id="KW-1185">Reference proteome</keyword>
<sequence length="483" mass="54738">MDTVPIIDQKKPHVLFIPYPAQSHIKCMLKLARLLNHKGLDVTFINTQTNHKRLIKSGGTRWLHDTPSFRFKTVPDGLPSATEDDVEHTQTTIEVWTYMGTNFYDSFLDVVSSLETPVTCIVCDGFITYTNIMNAAEMLKIPIILFWTMAACGFMGFYQVKVLMEKGLVPLKDESALTDAYLDMEVDWIPGMEGLCLKDLPEFTRYSKPDDPAFKFLLETAQAADNVSHIIIHTFEELEARLVKEIRSIFPNIYTIGPLQLHLNQITEKETKNLDLNCYSLWKEEPECVQWLQSKEPNSVVYVNFGSIAIMSLQDLVEFGWGLVNSNLYFLWIIRTDLVDGEPAVLPQDLKEVMNEKGFVASWCSQEEVLNHPAVGGFLTHGGWGSIIESLSAGVPMICWPISGDQGINCRQMCKEWEAGMEIEKNVKRDEVENLVRMLIEGIEGERMRKKAMEWKKTAETAVAPNGSSCLDLEKLANLIINL</sequence>
<dbReference type="EMBL" id="CM042033">
    <property type="protein sequence ID" value="KAI3773663.1"/>
    <property type="molecule type" value="Genomic_DNA"/>
</dbReference>
<reference evidence="1 2" key="2">
    <citation type="journal article" date="2022" name="Mol. Ecol. Resour.">
        <title>The genomes of chicory, endive, great burdock and yacon provide insights into Asteraceae paleo-polyploidization history and plant inulin production.</title>
        <authorList>
            <person name="Fan W."/>
            <person name="Wang S."/>
            <person name="Wang H."/>
            <person name="Wang A."/>
            <person name="Jiang F."/>
            <person name="Liu H."/>
            <person name="Zhao H."/>
            <person name="Xu D."/>
            <person name="Zhang Y."/>
        </authorList>
    </citation>
    <scope>NUCLEOTIDE SEQUENCE [LARGE SCALE GENOMIC DNA]</scope>
    <source>
        <strain evidence="2">cv. Yunnan</strain>
        <tissue evidence="1">Leaves</tissue>
    </source>
</reference>
<protein>
    <submittedName>
        <fullName evidence="1">Uncharacterized protein</fullName>
    </submittedName>
</protein>
<evidence type="ECO:0000313" key="2">
    <source>
        <dbReference type="Proteomes" id="UP001056120"/>
    </source>
</evidence>
<name>A0ACB9FQN5_9ASTR</name>
<comment type="caution">
    <text evidence="1">The sequence shown here is derived from an EMBL/GenBank/DDBJ whole genome shotgun (WGS) entry which is preliminary data.</text>
</comment>
<gene>
    <name evidence="1" type="ORF">L1987_48193</name>
</gene>
<accession>A0ACB9FQN5</accession>
<dbReference type="Proteomes" id="UP001056120">
    <property type="component" value="Linkage Group LG16"/>
</dbReference>
<proteinExistence type="predicted"/>